<dbReference type="RefSeq" id="WP_277731260.1">
    <property type="nucleotide sequence ID" value="NZ_CP120733.1"/>
</dbReference>
<evidence type="ECO:0000259" key="1">
    <source>
        <dbReference type="Pfam" id="PF12146"/>
    </source>
</evidence>
<keyword evidence="3" id="KW-1185">Reference proteome</keyword>
<dbReference type="PANTHER" id="PTHR11614">
    <property type="entry name" value="PHOSPHOLIPASE-RELATED"/>
    <property type="match status" value="1"/>
</dbReference>
<accession>A0ABY8E8V3</accession>
<keyword evidence="2" id="KW-0378">Hydrolase</keyword>
<protein>
    <submittedName>
        <fullName evidence="2">Alpha/beta hydrolase</fullName>
    </submittedName>
</protein>
<organism evidence="2 3">
    <name type="scientific">Tepidibacter hydrothermalis</name>
    <dbReference type="NCBI Taxonomy" id="3036126"/>
    <lineage>
        <taxon>Bacteria</taxon>
        <taxon>Bacillati</taxon>
        <taxon>Bacillota</taxon>
        <taxon>Clostridia</taxon>
        <taxon>Peptostreptococcales</taxon>
        <taxon>Peptostreptococcaceae</taxon>
        <taxon>Tepidibacter</taxon>
    </lineage>
</organism>
<proteinExistence type="predicted"/>
<feature type="domain" description="Serine aminopeptidase S33" evidence="1">
    <location>
        <begin position="25"/>
        <end position="288"/>
    </location>
</feature>
<dbReference type="GO" id="GO:0016787">
    <property type="term" value="F:hydrolase activity"/>
    <property type="evidence" value="ECO:0007669"/>
    <property type="project" value="UniProtKB-KW"/>
</dbReference>
<evidence type="ECO:0000313" key="3">
    <source>
        <dbReference type="Proteomes" id="UP001222800"/>
    </source>
</evidence>
<evidence type="ECO:0000313" key="2">
    <source>
        <dbReference type="EMBL" id="WFD09335.1"/>
    </source>
</evidence>
<dbReference type="Proteomes" id="UP001222800">
    <property type="component" value="Chromosome"/>
</dbReference>
<reference evidence="2 3" key="1">
    <citation type="submission" date="2023-03" db="EMBL/GenBank/DDBJ databases">
        <title>Complete genome sequence of Tepidibacter sp. SWIR-1, isolated from a deep-sea hydrothermal vent.</title>
        <authorList>
            <person name="Li X."/>
        </authorList>
    </citation>
    <scope>NUCLEOTIDE SEQUENCE [LARGE SCALE GENOMIC DNA]</scope>
    <source>
        <strain evidence="2 3">SWIR-1</strain>
    </source>
</reference>
<name>A0ABY8E8V3_9FIRM</name>
<sequence>MVEEFKVKSDDGVSITVHKWADVEKSRGCILILHGMAEHSLKYDEFSRLLNKNGYIVYGCDHRGHGKTGIEHNQLGHFDENGWDKIVSDIKNIIDYIKKENNKPLILLGHSMGSLLARTCIQEFPEEFSAVILSGTTIGGNFVKRNIGYMISKIYASIYGYNKKAYLMDKLTFGNYNKSFYPNNTEFDWLSSDEDKVDEYTKDSLCGFVCSGGLYVNLLKGVKLTINRDNINKIPKKMPVLIFSGDKDMVGSNSKDVVKLYNAYKRAGIENIDLKIYENGRHEMLNELNRYEVYEYIIRWIGNI</sequence>
<dbReference type="Pfam" id="PF12146">
    <property type="entry name" value="Hydrolase_4"/>
    <property type="match status" value="1"/>
</dbReference>
<dbReference type="SUPFAM" id="SSF53474">
    <property type="entry name" value="alpha/beta-Hydrolases"/>
    <property type="match status" value="1"/>
</dbReference>
<dbReference type="InterPro" id="IPR029058">
    <property type="entry name" value="AB_hydrolase_fold"/>
</dbReference>
<dbReference type="InterPro" id="IPR022742">
    <property type="entry name" value="Hydrolase_4"/>
</dbReference>
<dbReference type="Gene3D" id="3.40.50.1820">
    <property type="entry name" value="alpha/beta hydrolase"/>
    <property type="match status" value="1"/>
</dbReference>
<dbReference type="EMBL" id="CP120733">
    <property type="protein sequence ID" value="WFD09335.1"/>
    <property type="molecule type" value="Genomic_DNA"/>
</dbReference>
<gene>
    <name evidence="2" type="ORF">P4S50_13175</name>
</gene>
<dbReference type="InterPro" id="IPR051044">
    <property type="entry name" value="MAG_DAG_Lipase"/>
</dbReference>